<dbReference type="InterPro" id="IPR000172">
    <property type="entry name" value="GMC_OxRdtase_N"/>
</dbReference>
<dbReference type="RefSeq" id="WP_034729664.1">
    <property type="nucleotide sequence ID" value="NZ_JPIN01000001.1"/>
</dbReference>
<evidence type="ECO:0000256" key="3">
    <source>
        <dbReference type="ARBA" id="ARBA00022630"/>
    </source>
</evidence>
<organism evidence="7 8">
    <name type="scientific">Pseudidiomarina atlantica</name>
    <dbReference type="NCBI Taxonomy" id="1517416"/>
    <lineage>
        <taxon>Bacteria</taxon>
        <taxon>Pseudomonadati</taxon>
        <taxon>Pseudomonadota</taxon>
        <taxon>Gammaproteobacteria</taxon>
        <taxon>Alteromonadales</taxon>
        <taxon>Idiomarinaceae</taxon>
        <taxon>Pseudidiomarina</taxon>
    </lineage>
</organism>
<dbReference type="PANTHER" id="PTHR11552">
    <property type="entry name" value="GLUCOSE-METHANOL-CHOLINE GMC OXIDOREDUCTASE"/>
    <property type="match status" value="1"/>
</dbReference>
<dbReference type="SUPFAM" id="SSF51905">
    <property type="entry name" value="FAD/NAD(P)-binding domain"/>
    <property type="match status" value="1"/>
</dbReference>
<evidence type="ECO:0000313" key="8">
    <source>
        <dbReference type="Proteomes" id="UP000053718"/>
    </source>
</evidence>
<dbReference type="GO" id="GO:0050660">
    <property type="term" value="F:flavin adenine dinucleotide binding"/>
    <property type="evidence" value="ECO:0007669"/>
    <property type="project" value="InterPro"/>
</dbReference>
<keyword evidence="3 5" id="KW-0285">Flavoprotein</keyword>
<dbReference type="InterPro" id="IPR012132">
    <property type="entry name" value="GMC_OxRdtase"/>
</dbReference>
<feature type="domain" description="Glucose-methanol-choline oxidoreductase N-terminal" evidence="6">
    <location>
        <begin position="85"/>
        <end position="108"/>
    </location>
</feature>
<dbReference type="PROSITE" id="PS00623">
    <property type="entry name" value="GMC_OXRED_1"/>
    <property type="match status" value="1"/>
</dbReference>
<keyword evidence="4 5" id="KW-0274">FAD</keyword>
<evidence type="ECO:0000313" key="7">
    <source>
        <dbReference type="EMBL" id="KFZ29835.1"/>
    </source>
</evidence>
<evidence type="ECO:0000259" key="6">
    <source>
        <dbReference type="PROSITE" id="PS00623"/>
    </source>
</evidence>
<dbReference type="PANTHER" id="PTHR11552:SF147">
    <property type="entry name" value="CHOLINE DEHYDROGENASE, MITOCHONDRIAL"/>
    <property type="match status" value="1"/>
</dbReference>
<comment type="caution">
    <text evidence="7">The sequence shown here is derived from an EMBL/GenBank/DDBJ whole genome shotgun (WGS) entry which is preliminary data.</text>
</comment>
<dbReference type="OrthoDB" id="9785276at2"/>
<evidence type="ECO:0000256" key="1">
    <source>
        <dbReference type="ARBA" id="ARBA00001974"/>
    </source>
</evidence>
<dbReference type="eggNOG" id="COG2303">
    <property type="taxonomic scope" value="Bacteria"/>
</dbReference>
<gene>
    <name evidence="7" type="ORF">IDAT_01710</name>
</gene>
<accession>A0A094IQ97</accession>
<dbReference type="AlphaFoldDB" id="A0A094IQ97"/>
<evidence type="ECO:0000256" key="4">
    <source>
        <dbReference type="ARBA" id="ARBA00022827"/>
    </source>
</evidence>
<comment type="cofactor">
    <cofactor evidence="1">
        <name>FAD</name>
        <dbReference type="ChEBI" id="CHEBI:57692"/>
    </cofactor>
</comment>
<dbReference type="EMBL" id="JPIN01000001">
    <property type="protein sequence ID" value="KFZ29835.1"/>
    <property type="molecule type" value="Genomic_DNA"/>
</dbReference>
<dbReference type="InterPro" id="IPR036188">
    <property type="entry name" value="FAD/NAD-bd_sf"/>
</dbReference>
<dbReference type="Pfam" id="PF05199">
    <property type="entry name" value="GMC_oxred_C"/>
    <property type="match status" value="1"/>
</dbReference>
<dbReference type="Proteomes" id="UP000053718">
    <property type="component" value="Unassembled WGS sequence"/>
</dbReference>
<dbReference type="PIRSF" id="PIRSF000137">
    <property type="entry name" value="Alcohol_oxidase"/>
    <property type="match status" value="1"/>
</dbReference>
<sequence length="539" mass="59427">MINRETFDFIIVGAGSAGCVLAEKLSRCGRYQVALLEAGGHNNSPLINMPGAVAGLMHLPTYNWMLRSQDPAPLRAGRGMYTPRGKGLGGSSAINAMIYTRGAASDYDGWARNSTDDWAWHAILQRFRALENNQRGANDFHGADGPLYVSDIEPYYEVSKQFITAGVQAGIPHNEDFNGAELYGVGAFQFTIHQGQRWSVRRAFLQPALDRHNLTVFTHTQAAKILFNDQRATAVKAYRRGRELELTANHEIILSAGSFHSAQLLLLSGVGPREELQKHHIQVIAERDEVGANLQEHVDVMVHYRNAQKDSLSLNPRGLWRLSKASFSYLKARDGALAHPPAEVGGFLRSNADIDTPDLQLHLVPTRFDDSGYDLRGAFSDGYACHVCILRPQATGRLFLQSANHRDRPGFVYDFLNNSDDEQKILSGVKQVREIMNQSALHQHNGGELLPGESVDDDELLARIRQHCGLIYHPTSTCRMGNDNDAVVDARLRVNGVRGLRVVDASIMPKVISGNTNAPTMVIADLGADFILADTETTV</sequence>
<proteinExistence type="inferred from homology"/>
<dbReference type="PROSITE" id="PS51257">
    <property type="entry name" value="PROKAR_LIPOPROTEIN"/>
    <property type="match status" value="1"/>
</dbReference>
<dbReference type="InterPro" id="IPR007867">
    <property type="entry name" value="GMC_OxRtase_C"/>
</dbReference>
<comment type="similarity">
    <text evidence="2 5">Belongs to the GMC oxidoreductase family.</text>
</comment>
<evidence type="ECO:0000256" key="5">
    <source>
        <dbReference type="RuleBase" id="RU003968"/>
    </source>
</evidence>
<dbReference type="STRING" id="1517416.IDAT_01710"/>
<dbReference type="SUPFAM" id="SSF54373">
    <property type="entry name" value="FAD-linked reductases, C-terminal domain"/>
    <property type="match status" value="1"/>
</dbReference>
<dbReference type="Pfam" id="PF00732">
    <property type="entry name" value="GMC_oxred_N"/>
    <property type="match status" value="1"/>
</dbReference>
<protein>
    <recommendedName>
        <fullName evidence="6">Glucose-methanol-choline oxidoreductase N-terminal domain-containing protein</fullName>
    </recommendedName>
</protein>
<dbReference type="Gene3D" id="3.30.560.10">
    <property type="entry name" value="Glucose Oxidase, domain 3"/>
    <property type="match status" value="1"/>
</dbReference>
<name>A0A094IQ97_9GAMM</name>
<keyword evidence="8" id="KW-1185">Reference proteome</keyword>
<dbReference type="GO" id="GO:0016614">
    <property type="term" value="F:oxidoreductase activity, acting on CH-OH group of donors"/>
    <property type="evidence" value="ECO:0007669"/>
    <property type="project" value="InterPro"/>
</dbReference>
<reference evidence="7 8" key="1">
    <citation type="submission" date="2014-06" db="EMBL/GenBank/DDBJ databases">
        <title>Draft genome sequence of Idiomarina sp. MCCC 1A10513.</title>
        <authorList>
            <person name="Du J."/>
            <person name="Lai Q."/>
            <person name="Shao Z."/>
        </authorList>
    </citation>
    <scope>NUCLEOTIDE SEQUENCE [LARGE SCALE GENOMIC DNA]</scope>
    <source>
        <strain evidence="7 8">MCCC 1A10513</strain>
    </source>
</reference>
<evidence type="ECO:0000256" key="2">
    <source>
        <dbReference type="ARBA" id="ARBA00010790"/>
    </source>
</evidence>
<dbReference type="Gene3D" id="3.50.50.60">
    <property type="entry name" value="FAD/NAD(P)-binding domain"/>
    <property type="match status" value="1"/>
</dbReference>